<gene>
    <name evidence="7" type="ORF">LWI28_021845</name>
</gene>
<dbReference type="CDD" id="cd01098">
    <property type="entry name" value="PAN_AP_plant"/>
    <property type="match status" value="1"/>
</dbReference>
<organism evidence="7 8">
    <name type="scientific">Acer negundo</name>
    <name type="common">Box elder</name>
    <dbReference type="NCBI Taxonomy" id="4023"/>
    <lineage>
        <taxon>Eukaryota</taxon>
        <taxon>Viridiplantae</taxon>
        <taxon>Streptophyta</taxon>
        <taxon>Embryophyta</taxon>
        <taxon>Tracheophyta</taxon>
        <taxon>Spermatophyta</taxon>
        <taxon>Magnoliopsida</taxon>
        <taxon>eudicotyledons</taxon>
        <taxon>Gunneridae</taxon>
        <taxon>Pentapetalae</taxon>
        <taxon>rosids</taxon>
        <taxon>malvids</taxon>
        <taxon>Sapindales</taxon>
        <taxon>Sapindaceae</taxon>
        <taxon>Hippocastanoideae</taxon>
        <taxon>Acereae</taxon>
        <taxon>Acer</taxon>
    </lineage>
</organism>
<dbReference type="Gene3D" id="2.90.10.10">
    <property type="entry name" value="Bulb-type lectin domain"/>
    <property type="match status" value="1"/>
</dbReference>
<evidence type="ECO:0000256" key="1">
    <source>
        <dbReference type="ARBA" id="ARBA00022729"/>
    </source>
</evidence>
<dbReference type="SMART" id="SM00473">
    <property type="entry name" value="PAN_AP"/>
    <property type="match status" value="1"/>
</dbReference>
<evidence type="ECO:0000313" key="8">
    <source>
        <dbReference type="Proteomes" id="UP001064489"/>
    </source>
</evidence>
<dbReference type="GO" id="GO:0048544">
    <property type="term" value="P:recognition of pollen"/>
    <property type="evidence" value="ECO:0007669"/>
    <property type="project" value="InterPro"/>
</dbReference>
<dbReference type="InterPro" id="IPR003609">
    <property type="entry name" value="Pan_app"/>
</dbReference>
<dbReference type="EMBL" id="JAJSOW010000002">
    <property type="protein sequence ID" value="KAI9198768.1"/>
    <property type="molecule type" value="Genomic_DNA"/>
</dbReference>
<dbReference type="InterPro" id="IPR000858">
    <property type="entry name" value="S_locus_glycoprot_dom"/>
</dbReference>
<dbReference type="SUPFAM" id="SSF51110">
    <property type="entry name" value="alpha-D-mannose-specific plant lectins"/>
    <property type="match status" value="1"/>
</dbReference>
<reference evidence="7 8" key="1">
    <citation type="journal article" date="2022" name="Plant J.">
        <title>Strategies of tolerance reflected in two North American maple genomes.</title>
        <authorList>
            <person name="McEvoy S.L."/>
            <person name="Sezen U.U."/>
            <person name="Trouern-Trend A."/>
            <person name="McMahon S.M."/>
            <person name="Schaberg P.G."/>
            <person name="Yang J."/>
            <person name="Wegrzyn J.L."/>
            <person name="Swenson N.G."/>
        </authorList>
    </citation>
    <scope>NUCLEOTIDE SEQUENCE [LARGE SCALE GENOMIC DNA]</scope>
    <source>
        <strain evidence="7">91603</strain>
    </source>
</reference>
<dbReference type="Pfam" id="PF00954">
    <property type="entry name" value="S_locus_glycop"/>
    <property type="match status" value="1"/>
</dbReference>
<feature type="domain" description="Apple" evidence="6">
    <location>
        <begin position="338"/>
        <end position="421"/>
    </location>
</feature>
<name>A0AAD5P3L3_ACENE</name>
<keyword evidence="1" id="KW-0732">Signal</keyword>
<dbReference type="FunFam" id="2.90.10.10:FF:000001">
    <property type="entry name" value="G-type lectin S-receptor-like serine/threonine-protein kinase"/>
    <property type="match status" value="1"/>
</dbReference>
<dbReference type="Pfam" id="PF08276">
    <property type="entry name" value="PAN_2"/>
    <property type="match status" value="1"/>
</dbReference>
<evidence type="ECO:0000256" key="3">
    <source>
        <dbReference type="ARBA" id="ARBA00023180"/>
    </source>
</evidence>
<proteinExistence type="predicted"/>
<keyword evidence="3" id="KW-0325">Glycoprotein</keyword>
<evidence type="ECO:0000313" key="7">
    <source>
        <dbReference type="EMBL" id="KAI9198768.1"/>
    </source>
</evidence>
<evidence type="ECO:0000259" key="6">
    <source>
        <dbReference type="PROSITE" id="PS50948"/>
    </source>
</evidence>
<keyword evidence="4" id="KW-1133">Transmembrane helix</keyword>
<dbReference type="CDD" id="cd00028">
    <property type="entry name" value="B_lectin"/>
    <property type="match status" value="1"/>
</dbReference>
<dbReference type="InterPro" id="IPR036426">
    <property type="entry name" value="Bulb-type_lectin_dom_sf"/>
</dbReference>
<dbReference type="PANTHER" id="PTHR32444">
    <property type="entry name" value="BULB-TYPE LECTIN DOMAIN-CONTAINING PROTEIN"/>
    <property type="match status" value="1"/>
</dbReference>
<accession>A0AAD5P3L3</accession>
<keyword evidence="4" id="KW-0472">Membrane</keyword>
<evidence type="ECO:0000256" key="2">
    <source>
        <dbReference type="ARBA" id="ARBA00023157"/>
    </source>
</evidence>
<protein>
    <submittedName>
        <fullName evidence="7">Uncharacterized protein</fullName>
    </submittedName>
</protein>
<comment type="caution">
    <text evidence="7">The sequence shown here is derived from an EMBL/GenBank/DDBJ whole genome shotgun (WGS) entry which is preliminary data.</text>
</comment>
<keyword evidence="2" id="KW-1015">Disulfide bond</keyword>
<keyword evidence="8" id="KW-1185">Reference proteome</keyword>
<dbReference type="InterPro" id="IPR001480">
    <property type="entry name" value="Bulb-type_lectin_dom"/>
</dbReference>
<dbReference type="PANTHER" id="PTHR32444:SF198">
    <property type="entry name" value="BULB-TYPE LECTIN DOMAIN-CONTAINING PROTEIN"/>
    <property type="match status" value="1"/>
</dbReference>
<dbReference type="AlphaFoldDB" id="A0AAD5P3L3"/>
<evidence type="ECO:0000256" key="4">
    <source>
        <dbReference type="SAM" id="Phobius"/>
    </source>
</evidence>
<dbReference type="Pfam" id="PF01453">
    <property type="entry name" value="B_lectin"/>
    <property type="match status" value="1"/>
</dbReference>
<dbReference type="Proteomes" id="UP001064489">
    <property type="component" value="Chromosome 13"/>
</dbReference>
<evidence type="ECO:0000259" key="5">
    <source>
        <dbReference type="PROSITE" id="PS50927"/>
    </source>
</evidence>
<dbReference type="PROSITE" id="PS50948">
    <property type="entry name" value="PAN"/>
    <property type="match status" value="1"/>
</dbReference>
<dbReference type="PROSITE" id="PS50927">
    <property type="entry name" value="BULB_LECTIN"/>
    <property type="match status" value="1"/>
</dbReference>
<keyword evidence="4" id="KW-0812">Transmembrane</keyword>
<feature type="domain" description="Bulb-type lectin" evidence="5">
    <location>
        <begin position="27"/>
        <end position="147"/>
    </location>
</feature>
<dbReference type="SMART" id="SM00108">
    <property type="entry name" value="B_lectin"/>
    <property type="match status" value="1"/>
</dbReference>
<feature type="transmembrane region" description="Helical" evidence="4">
    <location>
        <begin position="432"/>
        <end position="453"/>
    </location>
</feature>
<sequence length="507" mass="57098">MKFRSRRISFVVVILLSGFYTYLGTAIDTITASQPIKDPETITSNGSAFILGFFNPGNSSNHYVGIWYNKKTEPVVWVANRNKPLNDASGIVTISDDGNLVVLNGQKEVLWSSNVSNSVTNVSAQLLDSGNLVLRDITNEIRIWESFQDPTDKLLPGMKLSSHMRAGPIVQLRSWKSPSNPSPGSFSFGIGSLNIPEGVVWNDSQVYWRSGPWNDQIFIGMPNMKSSYIDGFNLLSDRQTGFVNFSYSFPNTTTFSVVSTLGVLEERNWDDEKNDWVSGFWSRETECDVYGWCGAFGNCNPRETPICSCLRGFEPKNMEEWSRGNWTNGCVRKRLLPCERINQTGEVAKEDWFLKLEMMKVPYFVERSPISVENCSKHCLNNCSCIAYAFDTGIGCMTWTGSLIDLKRFPYGGADLFIRLDPSELEKKDNKVVVIVPVVAGIITCAICTFFLWRWISKHKALKDKSRALLKDTLSEVELQDLPLFDFEKMLDASTKHVEKEPSPAAQ</sequence>